<keyword evidence="1" id="KW-0472">Membrane</keyword>
<gene>
    <name evidence="2" type="ordered locus">KPHS_40140</name>
</gene>
<dbReference type="RefSeq" id="YP_005228314.1">
    <property type="nucleotide sequence ID" value="NC_016845.1"/>
</dbReference>
<reference evidence="2 3" key="1">
    <citation type="journal article" date="2012" name="J. Bacteriol.">
        <title>Complete genome sequence of Klebsiella pneumoniae subsp. pneumoniae HS11286, a multidrug-resistant strain isolated from human sputum.</title>
        <authorList>
            <person name="Liu P."/>
            <person name="Li P."/>
            <person name="Jiang X."/>
            <person name="Bi D."/>
            <person name="Xie Y."/>
            <person name="Tai C."/>
            <person name="Deng Z."/>
            <person name="Rajakumar K."/>
            <person name="Ou H.Y."/>
        </authorList>
    </citation>
    <scope>NUCLEOTIDE SEQUENCE [LARGE SCALE GENOMIC DNA]</scope>
    <source>
        <strain evidence="2 3">HS11286</strain>
    </source>
</reference>
<keyword evidence="1" id="KW-0812">Transmembrane</keyword>
<keyword evidence="3" id="KW-1185">Reference proteome</keyword>
<dbReference type="AlphaFoldDB" id="A0A0H3GWC8"/>
<dbReference type="STRING" id="1125630.KPHS_40140"/>
<dbReference type="GeneID" id="11849057"/>
<dbReference type="EMBL" id="CP003200">
    <property type="protein sequence ID" value="AEW62712.1"/>
    <property type="molecule type" value="Genomic_DNA"/>
</dbReference>
<protein>
    <submittedName>
        <fullName evidence="2">Conserved hypothetical phage protein</fullName>
    </submittedName>
</protein>
<proteinExistence type="predicted"/>
<evidence type="ECO:0000313" key="2">
    <source>
        <dbReference type="EMBL" id="AEW62712.1"/>
    </source>
</evidence>
<dbReference type="KEGG" id="kpm:KPHS_40140"/>
<dbReference type="RefSeq" id="WP_014343389.1">
    <property type="nucleotide sequence ID" value="NC_016845.1"/>
</dbReference>
<evidence type="ECO:0000256" key="1">
    <source>
        <dbReference type="SAM" id="Phobius"/>
    </source>
</evidence>
<evidence type="ECO:0000313" key="3">
    <source>
        <dbReference type="Proteomes" id="UP000007841"/>
    </source>
</evidence>
<keyword evidence="1" id="KW-1133">Transmembrane helix</keyword>
<accession>A0A0H3GWC8</accession>
<dbReference type="Proteomes" id="UP000007841">
    <property type="component" value="Chromosome"/>
</dbReference>
<dbReference type="PATRIC" id="fig|1125630.4.peg.3919"/>
<organism evidence="2 3">
    <name type="scientific">Klebsiella pneumoniae subsp. pneumoniae (strain HS11286)</name>
    <dbReference type="NCBI Taxonomy" id="1125630"/>
    <lineage>
        <taxon>Bacteria</taxon>
        <taxon>Pseudomonadati</taxon>
        <taxon>Pseudomonadota</taxon>
        <taxon>Gammaproteobacteria</taxon>
        <taxon>Enterobacterales</taxon>
        <taxon>Enterobacteriaceae</taxon>
        <taxon>Klebsiella/Raoultella group</taxon>
        <taxon>Klebsiella</taxon>
        <taxon>Klebsiella pneumoniae complex</taxon>
    </lineage>
</organism>
<sequence>MDTVIAFLSLALFIAFIVGLIKPSLVRMPNRKRASAVYLGASLALSVVGSILWPTEKSQPVAKTDALEVKAKPATPTFEYADKTLKEYRNEPKQTRHDIVKNYLDFKSVPTSSTDVFYACMSEYTFTKDDALKLGDVLGWCFNDFEKEPQSLNNKINLDAFQGNFSGWDGSYRPLEKLIKSNMNDDSSYKHVSTVYHLILNKDPHAIVKTTFRGTNSYGAVVKETIAARVDVRTGEIESIIEN</sequence>
<dbReference type="HOGENOM" id="CLU_1141211_0_0_6"/>
<feature type="transmembrane region" description="Helical" evidence="1">
    <location>
        <begin position="37"/>
        <end position="55"/>
    </location>
</feature>
<feature type="transmembrane region" description="Helical" evidence="1">
    <location>
        <begin position="6"/>
        <end position="25"/>
    </location>
</feature>
<name>A0A0H3GWC8_KLEPH</name>